<feature type="transmembrane region" description="Helical" evidence="2">
    <location>
        <begin position="70"/>
        <end position="89"/>
    </location>
</feature>
<dbReference type="Pfam" id="PF11139">
    <property type="entry name" value="SfLAP"/>
    <property type="match status" value="1"/>
</dbReference>
<name>A0A101N1I7_9ACTN</name>
<feature type="transmembrane region" description="Helical" evidence="2">
    <location>
        <begin position="158"/>
        <end position="183"/>
    </location>
</feature>
<organism evidence="3 4">
    <name type="scientific">Streptomyces pseudovenezuelae</name>
    <dbReference type="NCBI Taxonomy" id="67350"/>
    <lineage>
        <taxon>Bacteria</taxon>
        <taxon>Bacillati</taxon>
        <taxon>Actinomycetota</taxon>
        <taxon>Actinomycetes</taxon>
        <taxon>Kitasatosporales</taxon>
        <taxon>Streptomycetaceae</taxon>
        <taxon>Streptomyces</taxon>
        <taxon>Streptomyces aurantiacus group</taxon>
    </lineage>
</organism>
<feature type="transmembrane region" description="Helical" evidence="2">
    <location>
        <begin position="204"/>
        <end position="222"/>
    </location>
</feature>
<dbReference type="RefSeq" id="WP_031044204.1">
    <property type="nucleotide sequence ID" value="NZ_JBEYZI010000106.1"/>
</dbReference>
<gene>
    <name evidence="3" type="ORF">AQI94_30310</name>
</gene>
<feature type="transmembrane region" description="Helical" evidence="2">
    <location>
        <begin position="122"/>
        <end position="146"/>
    </location>
</feature>
<dbReference type="Proteomes" id="UP000053039">
    <property type="component" value="Unassembled WGS sequence"/>
</dbReference>
<reference evidence="3 4" key="1">
    <citation type="submission" date="2015-10" db="EMBL/GenBank/DDBJ databases">
        <title>Draft genome sequence of Streptomyces pseudovenezuelae DSM 40212, type strain for the species Streptomyces pseudovenezuelae.</title>
        <authorList>
            <person name="Ruckert C."/>
            <person name="Winkler A."/>
            <person name="Kalinowski J."/>
            <person name="Kampfer P."/>
            <person name="Glaeser S."/>
        </authorList>
    </citation>
    <scope>NUCLEOTIDE SEQUENCE [LARGE SCALE GENOMIC DNA]</scope>
    <source>
        <strain evidence="3 4">DSM 40212</strain>
    </source>
</reference>
<sequence>MVLDLVVIGLAITVFPLSVTAFVLVLSARGGVWNGLVFILAWLACFVAVLAAVLITTGGKPPAPHSPPSTASSAVKLAIGVGLVGYGWYRHRSRHKNRERTGPPDRRRHKSSGGLMARLDRISLWTAAGLAPLLQPWGLVAAGAATVVSADMSHASSYLALLGYCLLATSSLLAMEIYTTFAPDSARVRLGRLRTWITTHQEQALVAVALVAGLFLVSRSIAQLTS</sequence>
<feature type="region of interest" description="Disordered" evidence="1">
    <location>
        <begin position="94"/>
        <end position="113"/>
    </location>
</feature>
<protein>
    <recommendedName>
        <fullName evidence="5">GAP family protein</fullName>
    </recommendedName>
</protein>
<keyword evidence="2" id="KW-0812">Transmembrane</keyword>
<comment type="caution">
    <text evidence="3">The sequence shown here is derived from an EMBL/GenBank/DDBJ whole genome shotgun (WGS) entry which is preliminary data.</text>
</comment>
<proteinExistence type="predicted"/>
<evidence type="ECO:0000256" key="1">
    <source>
        <dbReference type="SAM" id="MobiDB-lite"/>
    </source>
</evidence>
<dbReference type="OrthoDB" id="3871948at2"/>
<feature type="transmembrane region" description="Helical" evidence="2">
    <location>
        <begin position="35"/>
        <end position="58"/>
    </location>
</feature>
<keyword evidence="2" id="KW-1133">Transmembrane helix</keyword>
<evidence type="ECO:0000256" key="2">
    <source>
        <dbReference type="SAM" id="Phobius"/>
    </source>
</evidence>
<accession>A0A101N1I7</accession>
<evidence type="ECO:0000313" key="4">
    <source>
        <dbReference type="Proteomes" id="UP000053039"/>
    </source>
</evidence>
<dbReference type="EMBL" id="LMWM01000030">
    <property type="protein sequence ID" value="KUM84836.1"/>
    <property type="molecule type" value="Genomic_DNA"/>
</dbReference>
<dbReference type="InterPro" id="IPR021315">
    <property type="entry name" value="Gap/Sap"/>
</dbReference>
<feature type="transmembrane region" description="Helical" evidence="2">
    <location>
        <begin position="6"/>
        <end position="28"/>
    </location>
</feature>
<evidence type="ECO:0000313" key="3">
    <source>
        <dbReference type="EMBL" id="KUM84836.1"/>
    </source>
</evidence>
<keyword evidence="2" id="KW-0472">Membrane</keyword>
<evidence type="ECO:0008006" key="5">
    <source>
        <dbReference type="Google" id="ProtNLM"/>
    </source>
</evidence>
<dbReference type="AlphaFoldDB" id="A0A101N1I7"/>